<evidence type="ECO:0000313" key="10">
    <source>
        <dbReference type="Proteomes" id="UP001147046"/>
    </source>
</evidence>
<protein>
    <recommendedName>
        <fullName evidence="8">tRNA(Ile)-lysidine synthase</fullName>
        <ecNumber evidence="8">6.3.4.19</ecNumber>
    </recommendedName>
    <alternativeName>
        <fullName evidence="8">tRNA(Ile)-2-lysyl-cytidine synthase</fullName>
    </alternativeName>
    <alternativeName>
        <fullName evidence="8">tRNA(Ile)-lysidine synthetase</fullName>
    </alternativeName>
</protein>
<dbReference type="SMART" id="SM00977">
    <property type="entry name" value="TilS_C"/>
    <property type="match status" value="1"/>
</dbReference>
<evidence type="ECO:0000313" key="9">
    <source>
        <dbReference type="EMBL" id="MDE9625967.1"/>
    </source>
</evidence>
<dbReference type="GO" id="GO:0005737">
    <property type="term" value="C:cytoplasm"/>
    <property type="evidence" value="ECO:0007669"/>
    <property type="project" value="UniProtKB-SubCell"/>
</dbReference>
<dbReference type="Pfam" id="PF11734">
    <property type="entry name" value="TilS_C"/>
    <property type="match status" value="1"/>
</dbReference>
<keyword evidence="5 8" id="KW-0547">Nucleotide-binding</keyword>
<dbReference type="SUPFAM" id="SSF56037">
    <property type="entry name" value="PheT/TilS domain"/>
    <property type="match status" value="1"/>
</dbReference>
<dbReference type="GO" id="GO:0032267">
    <property type="term" value="F:tRNA(Ile)-lysidine synthase activity"/>
    <property type="evidence" value="ECO:0007669"/>
    <property type="project" value="UniProtKB-EC"/>
</dbReference>
<keyword evidence="6 8" id="KW-0067">ATP-binding</keyword>
<dbReference type="Pfam" id="PF01171">
    <property type="entry name" value="ATP_bind_3"/>
    <property type="match status" value="1"/>
</dbReference>
<dbReference type="PANTHER" id="PTHR43033">
    <property type="entry name" value="TRNA(ILE)-LYSIDINE SYNTHASE-RELATED"/>
    <property type="match status" value="1"/>
</dbReference>
<keyword evidence="2 8" id="KW-0963">Cytoplasm</keyword>
<dbReference type="InterPro" id="IPR012795">
    <property type="entry name" value="tRNA_Ile_lys_synt_N"/>
</dbReference>
<dbReference type="RefSeq" id="WP_126956849.1">
    <property type="nucleotide sequence ID" value="NZ_CP089316.1"/>
</dbReference>
<comment type="subcellular location">
    <subcellularLocation>
        <location evidence="1 8">Cytoplasm</location>
    </subcellularLocation>
</comment>
<evidence type="ECO:0000256" key="4">
    <source>
        <dbReference type="ARBA" id="ARBA00022694"/>
    </source>
</evidence>
<comment type="catalytic activity">
    <reaction evidence="7 8">
        <text>cytidine(34) in tRNA(Ile2) + L-lysine + ATP = lysidine(34) in tRNA(Ile2) + AMP + diphosphate + H(+)</text>
        <dbReference type="Rhea" id="RHEA:43744"/>
        <dbReference type="Rhea" id="RHEA-COMP:10625"/>
        <dbReference type="Rhea" id="RHEA-COMP:10670"/>
        <dbReference type="ChEBI" id="CHEBI:15378"/>
        <dbReference type="ChEBI" id="CHEBI:30616"/>
        <dbReference type="ChEBI" id="CHEBI:32551"/>
        <dbReference type="ChEBI" id="CHEBI:33019"/>
        <dbReference type="ChEBI" id="CHEBI:82748"/>
        <dbReference type="ChEBI" id="CHEBI:83665"/>
        <dbReference type="ChEBI" id="CHEBI:456215"/>
        <dbReference type="EC" id="6.3.4.19"/>
    </reaction>
</comment>
<organism evidence="9 10">
    <name type="scientific">Citrobacter portucalensis</name>
    <dbReference type="NCBI Taxonomy" id="1639133"/>
    <lineage>
        <taxon>Bacteria</taxon>
        <taxon>Pseudomonadati</taxon>
        <taxon>Pseudomonadota</taxon>
        <taxon>Gammaproteobacteria</taxon>
        <taxon>Enterobacterales</taxon>
        <taxon>Enterobacteriaceae</taxon>
        <taxon>Citrobacter</taxon>
        <taxon>Citrobacter freundii complex</taxon>
    </lineage>
</organism>
<dbReference type="InterPro" id="IPR012796">
    <property type="entry name" value="Lysidine-tRNA-synth_C"/>
</dbReference>
<keyword evidence="3 8" id="KW-0436">Ligase</keyword>
<dbReference type="EMBL" id="JAKIHV010000022">
    <property type="protein sequence ID" value="MDE9625967.1"/>
    <property type="molecule type" value="Genomic_DNA"/>
</dbReference>
<proteinExistence type="inferred from homology"/>
<comment type="domain">
    <text evidence="8">The N-terminal region contains the highly conserved SGGXDS motif, predicted to be a P-loop motif involved in ATP binding.</text>
</comment>
<dbReference type="CDD" id="cd01992">
    <property type="entry name" value="TilS_N"/>
    <property type="match status" value="1"/>
</dbReference>
<accession>A0AAJ1JV49</accession>
<evidence type="ECO:0000256" key="3">
    <source>
        <dbReference type="ARBA" id="ARBA00022598"/>
    </source>
</evidence>
<dbReference type="FunFam" id="3.40.50.620:FF:000173">
    <property type="entry name" value="tRNA(Ile)-lysidine synthase"/>
    <property type="match status" value="1"/>
</dbReference>
<dbReference type="GO" id="GO:0005524">
    <property type="term" value="F:ATP binding"/>
    <property type="evidence" value="ECO:0007669"/>
    <property type="project" value="UniProtKB-UniRule"/>
</dbReference>
<dbReference type="Pfam" id="PF09179">
    <property type="entry name" value="TilS"/>
    <property type="match status" value="1"/>
</dbReference>
<dbReference type="Gene3D" id="1.20.59.20">
    <property type="match status" value="1"/>
</dbReference>
<dbReference type="HAMAP" id="MF_01161">
    <property type="entry name" value="tRNA_Ile_lys_synt"/>
    <property type="match status" value="1"/>
</dbReference>
<dbReference type="NCBIfam" id="TIGR02433">
    <property type="entry name" value="lysidine_TilS_C"/>
    <property type="match status" value="1"/>
</dbReference>
<dbReference type="InterPro" id="IPR015262">
    <property type="entry name" value="tRNA_Ile_lys_synt_subst-bd"/>
</dbReference>
<comment type="caution">
    <text evidence="9">The sequence shown here is derived from an EMBL/GenBank/DDBJ whole genome shotgun (WGS) entry which is preliminary data.</text>
</comment>
<dbReference type="InterPro" id="IPR011063">
    <property type="entry name" value="TilS/TtcA_N"/>
</dbReference>
<dbReference type="InterPro" id="IPR012094">
    <property type="entry name" value="tRNA_Ile_lys_synt"/>
</dbReference>
<dbReference type="Proteomes" id="UP001147046">
    <property type="component" value="Unassembled WGS sequence"/>
</dbReference>
<comment type="similarity">
    <text evidence="8">Belongs to the tRNA(Ile)-lysidine synthase family.</text>
</comment>
<feature type="binding site" evidence="8">
    <location>
        <begin position="21"/>
        <end position="26"/>
    </location>
    <ligand>
        <name>ATP</name>
        <dbReference type="ChEBI" id="CHEBI:30616"/>
    </ligand>
</feature>
<dbReference type="GO" id="GO:0006400">
    <property type="term" value="P:tRNA modification"/>
    <property type="evidence" value="ECO:0007669"/>
    <property type="project" value="UniProtKB-UniRule"/>
</dbReference>
<gene>
    <name evidence="8 9" type="primary">tilS</name>
    <name evidence="9" type="ORF">L2102_21925</name>
</gene>
<evidence type="ECO:0000256" key="2">
    <source>
        <dbReference type="ARBA" id="ARBA00022490"/>
    </source>
</evidence>
<dbReference type="SUPFAM" id="SSF52402">
    <property type="entry name" value="Adenine nucleotide alpha hydrolases-like"/>
    <property type="match status" value="1"/>
</dbReference>
<sequence length="431" mass="48337">MTTLTLNTSLLNFQSILVAFSGGLDSTVLLHQLVQWRAQHPEVALRAIHIHHGLSPHADSWVQHCESVCMQWQVPLVVERVHLEDDGLGIEAQARRARYQAFAQTLLPGEVLMTAQHLDDQCETFLLALKRGSGPAGLSAMGENSPFAGTQLIRPLLAQTREALEAWARQHELCWIEDESNQDDTYDRNFLRLRVTPLLQQRWPHFAQAVARSAALCAEQESLLDELLASDLADCITAHGTLLLVPLMMVSDVRRAALLRRWLAGLNAPMPSRDGLERIWQEVALAREDASPCFRLGEYEVRRYQSQLWWVKSVDGQSETIIPWLEWKTPLALPAGLGSVQLISAGELRMPQEDETVSIRFKAPGLLHIVGRNGGRKLKKIWQEQGIPPWRRDTTPLLFYGETLIAAAGVFVTREGAAEDEEGVSLVWRGK</sequence>
<dbReference type="AlphaFoldDB" id="A0AAJ1JV49"/>
<keyword evidence="4 8" id="KW-0819">tRNA processing</keyword>
<evidence type="ECO:0000256" key="7">
    <source>
        <dbReference type="ARBA" id="ARBA00048539"/>
    </source>
</evidence>
<dbReference type="NCBIfam" id="TIGR02432">
    <property type="entry name" value="lysidine_TilS_N"/>
    <property type="match status" value="1"/>
</dbReference>
<dbReference type="InterPro" id="IPR014729">
    <property type="entry name" value="Rossmann-like_a/b/a_fold"/>
</dbReference>
<reference evidence="9" key="1">
    <citation type="submission" date="2022-01" db="EMBL/GenBank/DDBJ databases">
        <title>Genetic Characterization of Carbapenem-resistant Citrobacter spp. from China: a multicenter study.</title>
        <authorList>
            <person name="Ye L."/>
        </authorList>
    </citation>
    <scope>NUCLEOTIDE SEQUENCE</scope>
    <source>
        <strain evidence="9">IR5464</strain>
    </source>
</reference>
<evidence type="ECO:0000256" key="6">
    <source>
        <dbReference type="ARBA" id="ARBA00022840"/>
    </source>
</evidence>
<dbReference type="Gene3D" id="3.40.50.620">
    <property type="entry name" value="HUPs"/>
    <property type="match status" value="1"/>
</dbReference>
<evidence type="ECO:0000256" key="1">
    <source>
        <dbReference type="ARBA" id="ARBA00004496"/>
    </source>
</evidence>
<dbReference type="NCBIfam" id="NF007942">
    <property type="entry name" value="PRK10660.1"/>
    <property type="match status" value="1"/>
</dbReference>
<name>A0AAJ1JV49_9ENTR</name>
<evidence type="ECO:0000256" key="8">
    <source>
        <dbReference type="HAMAP-Rule" id="MF_01161"/>
    </source>
</evidence>
<dbReference type="SUPFAM" id="SSF82829">
    <property type="entry name" value="MesJ substrate recognition domain-like"/>
    <property type="match status" value="1"/>
</dbReference>
<dbReference type="EC" id="6.3.4.19" evidence="8"/>
<comment type="function">
    <text evidence="8">Ligates lysine onto the cytidine present at position 34 of the AUA codon-specific tRNA(Ile) that contains the anticodon CAU, in an ATP-dependent manner. Cytidine is converted to lysidine, thus changing the amino acid specificity of the tRNA from methionine to isoleucine.</text>
</comment>
<dbReference type="PANTHER" id="PTHR43033:SF1">
    <property type="entry name" value="TRNA(ILE)-LYSIDINE SYNTHASE-RELATED"/>
    <property type="match status" value="1"/>
</dbReference>
<evidence type="ECO:0000256" key="5">
    <source>
        <dbReference type="ARBA" id="ARBA00022741"/>
    </source>
</evidence>